<sequence length="297" mass="33681">MRKWFQKESLTAWMFMFPGLLLIGIFVFWPIIYSVPLSFTDYSVISDTHYIGLKNFRRAFHDHDFLISLWHSMVYIIIVPFIQIFAILMAVLMNSKLPGVKFFRTAYYLPVVTSMVAVAIIWGWLYSPNGIVNYVLMSTGIISDKIGWLSSQKTALASIMFVTMWKGLGYYMMIYLAGLQAVPKDLYEAASIDGATRLQQVVKVTIPMLKPYVFFCTLISMMSAIRVFDEVFVLTNSSSLGGPGTATLTSSVYIYDRGFKQFDFGYASAMGLIVSAIILVFSIFIFRFNKKGGVNPY</sequence>
<feature type="transmembrane region" description="Helical" evidence="7">
    <location>
        <begin position="264"/>
        <end position="286"/>
    </location>
</feature>
<dbReference type="PANTHER" id="PTHR30193:SF44">
    <property type="entry name" value="LACTOSE TRANSPORT SYSTEM PERMEASE PROTEIN LACF"/>
    <property type="match status" value="1"/>
</dbReference>
<comment type="similarity">
    <text evidence="7">Belongs to the binding-protein-dependent transport system permease family.</text>
</comment>
<dbReference type="PANTHER" id="PTHR30193">
    <property type="entry name" value="ABC TRANSPORTER PERMEASE PROTEIN"/>
    <property type="match status" value="1"/>
</dbReference>
<evidence type="ECO:0000256" key="7">
    <source>
        <dbReference type="RuleBase" id="RU363032"/>
    </source>
</evidence>
<evidence type="ECO:0000259" key="8">
    <source>
        <dbReference type="PROSITE" id="PS50928"/>
    </source>
</evidence>
<gene>
    <name evidence="9" type="ORF">MJB10_08550</name>
</gene>
<evidence type="ECO:0000313" key="10">
    <source>
        <dbReference type="Proteomes" id="UP001304650"/>
    </source>
</evidence>
<dbReference type="GO" id="GO:0055085">
    <property type="term" value="P:transmembrane transport"/>
    <property type="evidence" value="ECO:0007669"/>
    <property type="project" value="InterPro"/>
</dbReference>
<dbReference type="Proteomes" id="UP001304650">
    <property type="component" value="Chromosome"/>
</dbReference>
<dbReference type="InterPro" id="IPR000515">
    <property type="entry name" value="MetI-like"/>
</dbReference>
<evidence type="ECO:0000256" key="4">
    <source>
        <dbReference type="ARBA" id="ARBA00022692"/>
    </source>
</evidence>
<reference evidence="9" key="1">
    <citation type="submission" date="2022-02" db="EMBL/GenBank/DDBJ databases">
        <title>Paenibacillus sp. MBLB1832 Whole Genome Shotgun Sequencing.</title>
        <authorList>
            <person name="Hwang C.Y."/>
            <person name="Cho E.-S."/>
            <person name="Seo M.-J."/>
        </authorList>
    </citation>
    <scope>NUCLEOTIDE SEQUENCE</scope>
    <source>
        <strain evidence="9">MBLB1832</strain>
    </source>
</reference>
<dbReference type="CDD" id="cd06261">
    <property type="entry name" value="TM_PBP2"/>
    <property type="match status" value="1"/>
</dbReference>
<keyword evidence="6 7" id="KW-0472">Membrane</keyword>
<feature type="transmembrane region" description="Helical" evidence="7">
    <location>
        <begin position="12"/>
        <end position="32"/>
    </location>
</feature>
<evidence type="ECO:0000313" key="9">
    <source>
        <dbReference type="EMBL" id="WNR46128.1"/>
    </source>
</evidence>
<proteinExistence type="inferred from homology"/>
<dbReference type="EMBL" id="CP130319">
    <property type="protein sequence ID" value="WNR46128.1"/>
    <property type="molecule type" value="Genomic_DNA"/>
</dbReference>
<dbReference type="InterPro" id="IPR051393">
    <property type="entry name" value="ABC_transporter_permease"/>
</dbReference>
<dbReference type="SUPFAM" id="SSF161098">
    <property type="entry name" value="MetI-like"/>
    <property type="match status" value="1"/>
</dbReference>
<dbReference type="RefSeq" id="WP_314803506.1">
    <property type="nucleotide sequence ID" value="NZ_CP130319.1"/>
</dbReference>
<keyword evidence="3" id="KW-1003">Cell membrane</keyword>
<protein>
    <submittedName>
        <fullName evidence="9">Sugar ABC transporter permease</fullName>
    </submittedName>
</protein>
<feature type="domain" description="ABC transmembrane type-1" evidence="8">
    <location>
        <begin position="69"/>
        <end position="285"/>
    </location>
</feature>
<dbReference type="Gene3D" id="1.20.58.370">
    <property type="entry name" value="MalF N-terminal region-like"/>
    <property type="match status" value="1"/>
</dbReference>
<dbReference type="InterPro" id="IPR035906">
    <property type="entry name" value="MetI-like_sf"/>
</dbReference>
<accession>A0AA96RK74</accession>
<dbReference type="SUPFAM" id="SSF160964">
    <property type="entry name" value="MalF N-terminal region-like"/>
    <property type="match status" value="1"/>
</dbReference>
<keyword evidence="10" id="KW-1185">Reference proteome</keyword>
<evidence type="ECO:0000256" key="3">
    <source>
        <dbReference type="ARBA" id="ARBA00022475"/>
    </source>
</evidence>
<evidence type="ECO:0000256" key="6">
    <source>
        <dbReference type="ARBA" id="ARBA00023136"/>
    </source>
</evidence>
<feature type="transmembrane region" description="Helical" evidence="7">
    <location>
        <begin position="73"/>
        <end position="93"/>
    </location>
</feature>
<feature type="transmembrane region" description="Helical" evidence="7">
    <location>
        <begin position="212"/>
        <end position="228"/>
    </location>
</feature>
<keyword evidence="2 7" id="KW-0813">Transport</keyword>
<evidence type="ECO:0000256" key="1">
    <source>
        <dbReference type="ARBA" id="ARBA00004651"/>
    </source>
</evidence>
<dbReference type="Pfam" id="PF00528">
    <property type="entry name" value="BPD_transp_1"/>
    <property type="match status" value="1"/>
</dbReference>
<feature type="transmembrane region" description="Helical" evidence="7">
    <location>
        <begin position="105"/>
        <end position="126"/>
    </location>
</feature>
<dbReference type="InterPro" id="IPR035277">
    <property type="entry name" value="MalF_N"/>
</dbReference>
<evidence type="ECO:0000256" key="5">
    <source>
        <dbReference type="ARBA" id="ARBA00022989"/>
    </source>
</evidence>
<dbReference type="KEGG" id="proo:MJB10_08550"/>
<dbReference type="GO" id="GO:0005886">
    <property type="term" value="C:plasma membrane"/>
    <property type="evidence" value="ECO:0007669"/>
    <property type="project" value="UniProtKB-SubCell"/>
</dbReference>
<name>A0AA96RK74_9BACL</name>
<dbReference type="Gene3D" id="1.10.3720.10">
    <property type="entry name" value="MetI-like"/>
    <property type="match status" value="1"/>
</dbReference>
<comment type="subcellular location">
    <subcellularLocation>
        <location evidence="1 7">Cell membrane</location>
        <topology evidence="1 7">Multi-pass membrane protein</topology>
    </subcellularLocation>
</comment>
<dbReference type="AlphaFoldDB" id="A0AA96RK74"/>
<organism evidence="9 10">
    <name type="scientific">Paenibacillus roseopurpureus</name>
    <dbReference type="NCBI Taxonomy" id="2918901"/>
    <lineage>
        <taxon>Bacteria</taxon>
        <taxon>Bacillati</taxon>
        <taxon>Bacillota</taxon>
        <taxon>Bacilli</taxon>
        <taxon>Bacillales</taxon>
        <taxon>Paenibacillaceae</taxon>
        <taxon>Paenibacillus</taxon>
    </lineage>
</organism>
<keyword evidence="4 7" id="KW-0812">Transmembrane</keyword>
<evidence type="ECO:0000256" key="2">
    <source>
        <dbReference type="ARBA" id="ARBA00022448"/>
    </source>
</evidence>
<keyword evidence="5 7" id="KW-1133">Transmembrane helix</keyword>
<dbReference type="PROSITE" id="PS50928">
    <property type="entry name" value="ABC_TM1"/>
    <property type="match status" value="1"/>
</dbReference>